<feature type="region of interest" description="Disordered" evidence="1">
    <location>
        <begin position="216"/>
        <end position="251"/>
    </location>
</feature>
<evidence type="ECO:0000259" key="2">
    <source>
        <dbReference type="Pfam" id="PF19493"/>
    </source>
</evidence>
<feature type="compositionally biased region" description="Basic and acidic residues" evidence="1">
    <location>
        <begin position="216"/>
        <end position="242"/>
    </location>
</feature>
<reference evidence="3" key="1">
    <citation type="submission" date="2021-04" db="EMBL/GenBank/DDBJ databases">
        <title>Genome based classification of Actinospica acidithermotolerans sp. nov., an actinobacterium isolated from an Indonesian hot spring.</title>
        <authorList>
            <person name="Kusuma A.B."/>
            <person name="Putra K.E."/>
            <person name="Nafisah S."/>
            <person name="Loh J."/>
            <person name="Nouioui I."/>
            <person name="Goodfellow M."/>
        </authorList>
    </citation>
    <scope>NUCLEOTIDE SEQUENCE</scope>
    <source>
        <strain evidence="3">CSCA 57</strain>
    </source>
</reference>
<keyword evidence="4" id="KW-1185">Reference proteome</keyword>
<comment type="caution">
    <text evidence="3">The sequence shown here is derived from an EMBL/GenBank/DDBJ whole genome shotgun (WGS) entry which is preliminary data.</text>
</comment>
<feature type="compositionally biased region" description="Low complexity" evidence="1">
    <location>
        <begin position="39"/>
        <end position="72"/>
    </location>
</feature>
<dbReference type="Proteomes" id="UP000675781">
    <property type="component" value="Unassembled WGS sequence"/>
</dbReference>
<feature type="region of interest" description="Disordered" evidence="1">
    <location>
        <begin position="22"/>
        <end position="147"/>
    </location>
</feature>
<gene>
    <name evidence="3" type="ORF">KDL01_27280</name>
</gene>
<name>A0A941EXV8_9ACTN</name>
<evidence type="ECO:0000313" key="3">
    <source>
        <dbReference type="EMBL" id="MBR7837009.1"/>
    </source>
</evidence>
<dbReference type="Pfam" id="PF19493">
    <property type="entry name" value="Trypco1"/>
    <property type="match status" value="1"/>
</dbReference>
<proteinExistence type="predicted"/>
<feature type="domain" description="Trypsin-co-occurring" evidence="2">
    <location>
        <begin position="144"/>
        <end position="215"/>
    </location>
</feature>
<accession>A0A941EXV8</accession>
<evidence type="ECO:0000256" key="1">
    <source>
        <dbReference type="SAM" id="MobiDB-lite"/>
    </source>
</evidence>
<sequence length="251" mass="25675">MARKGSAVPMKLPSGQVVWVRVEDEEPDPPMPQVPWGSPAYGDAPVYPGAPAYGAAPAYGPAPGYAGASPYPGGSGYDDAPGYGGMPQPGGAAPDQAPVPIPQQWGPPPEQGSYPGGAPSGPPSSQPSPGGSGWLDRFRGKKVVQQAAEDAQQLHGFTEAVSGIAESVRDGLRHAKPDTVEIEFGLDIDVSAGAAISLIADARAKAAVRITLGWDNRERPEGAEARTRVIEGSSEESRRGEADGDSGGDTG</sequence>
<dbReference type="NCBIfam" id="NF041216">
    <property type="entry name" value="CU044_2847_fam"/>
    <property type="match status" value="1"/>
</dbReference>
<dbReference type="InterPro" id="IPR045794">
    <property type="entry name" value="Trypco1"/>
</dbReference>
<protein>
    <recommendedName>
        <fullName evidence="2">Trypsin-co-occurring domain-containing protein</fullName>
    </recommendedName>
</protein>
<dbReference type="RefSeq" id="WP_212531477.1">
    <property type="nucleotide sequence ID" value="NZ_JAGSOG010000175.1"/>
</dbReference>
<feature type="compositionally biased region" description="Pro residues" evidence="1">
    <location>
        <begin position="97"/>
        <end position="110"/>
    </location>
</feature>
<dbReference type="AlphaFoldDB" id="A0A941EXV8"/>
<dbReference type="EMBL" id="JAGSOG010000175">
    <property type="protein sequence ID" value="MBR7837009.1"/>
    <property type="molecule type" value="Genomic_DNA"/>
</dbReference>
<organism evidence="3 4">
    <name type="scientific">Actinospica durhamensis</name>
    <dbReference type="NCBI Taxonomy" id="1508375"/>
    <lineage>
        <taxon>Bacteria</taxon>
        <taxon>Bacillati</taxon>
        <taxon>Actinomycetota</taxon>
        <taxon>Actinomycetes</taxon>
        <taxon>Catenulisporales</taxon>
        <taxon>Actinospicaceae</taxon>
        <taxon>Actinospica</taxon>
    </lineage>
</organism>
<evidence type="ECO:0000313" key="4">
    <source>
        <dbReference type="Proteomes" id="UP000675781"/>
    </source>
</evidence>